<dbReference type="EMBL" id="LUTQ01000012">
    <property type="protein sequence ID" value="OSN10882.1"/>
    <property type="molecule type" value="Genomic_DNA"/>
</dbReference>
<sequence>MQCSNGDKENDFMLGNAKGPMSENTINKALCMFGYDTKTEVCDHGYSALNELGRCFIEAIERQKAMAYGQLTCIRRSIWKPESK</sequence>
<gene>
    <name evidence="1" type="ORF">AU512_05675</name>
</gene>
<protein>
    <submittedName>
        <fullName evidence="1">Uncharacterized protein</fullName>
    </submittedName>
</protein>
<evidence type="ECO:0000313" key="2">
    <source>
        <dbReference type="Proteomes" id="UP000194040"/>
    </source>
</evidence>
<name>A0ABX3XH13_9GAMM</name>
<keyword evidence="2" id="KW-1185">Reference proteome</keyword>
<comment type="caution">
    <text evidence="1">The sequence shown here is derived from an EMBL/GenBank/DDBJ whole genome shotgun (WGS) entry which is preliminary data.</text>
</comment>
<evidence type="ECO:0000313" key="1">
    <source>
        <dbReference type="EMBL" id="OSN10882.1"/>
    </source>
</evidence>
<dbReference type="Proteomes" id="UP000194040">
    <property type="component" value="Unassembled WGS sequence"/>
</dbReference>
<reference evidence="1 2" key="1">
    <citation type="submission" date="2016-02" db="EMBL/GenBank/DDBJ databases">
        <title>Species-wide whole genome sequencing reveals diversity, host range in Lonsdalea quercina.</title>
        <authorList>
            <person name="Li Y."/>
        </authorList>
    </citation>
    <scope>NUCLEOTIDE SEQUENCE [LARGE SCALE GENOMIC DNA]</scope>
    <source>
        <strain evidence="1 2">LMG 26265</strain>
    </source>
</reference>
<accession>A0ABX3XH13</accession>
<proteinExistence type="predicted"/>
<organism evidence="1 2">
    <name type="scientific">Lonsdalea iberica</name>
    <dbReference type="NCBI Taxonomy" id="1082703"/>
    <lineage>
        <taxon>Bacteria</taxon>
        <taxon>Pseudomonadati</taxon>
        <taxon>Pseudomonadota</taxon>
        <taxon>Gammaproteobacteria</taxon>
        <taxon>Enterobacterales</taxon>
        <taxon>Pectobacteriaceae</taxon>
        <taxon>Lonsdalea</taxon>
    </lineage>
</organism>